<dbReference type="GO" id="GO:0005829">
    <property type="term" value="C:cytosol"/>
    <property type="evidence" value="ECO:0007669"/>
    <property type="project" value="TreeGrafter"/>
</dbReference>
<evidence type="ECO:0000256" key="5">
    <source>
        <dbReference type="ARBA" id="ARBA00022840"/>
    </source>
</evidence>
<dbReference type="NCBIfam" id="NF007485">
    <property type="entry name" value="PRK10078.1"/>
    <property type="match status" value="1"/>
</dbReference>
<dbReference type="UniPathway" id="UPA00087">
    <property type="reaction ID" value="UER00175"/>
</dbReference>
<keyword evidence="3 6" id="KW-0808">Transferase</keyword>
<dbReference type="GO" id="GO:0006015">
    <property type="term" value="P:5-phosphoribose 1-diphosphate biosynthetic process"/>
    <property type="evidence" value="ECO:0007669"/>
    <property type="project" value="UniProtKB-UniRule"/>
</dbReference>
<dbReference type="HAMAP" id="MF_00836">
    <property type="entry name" value="PhnN"/>
    <property type="match status" value="1"/>
</dbReference>
<dbReference type="PROSITE" id="PS50052">
    <property type="entry name" value="GUANYLATE_KINASE_2"/>
    <property type="match status" value="1"/>
</dbReference>
<dbReference type="OrthoDB" id="341217at2"/>
<reference evidence="8 9" key="1">
    <citation type="submission" date="2019-04" db="EMBL/GenBank/DDBJ databases">
        <title>Azoarcus nasutitermitis sp. nov. isolated from termite nest.</title>
        <authorList>
            <person name="Lin S.-Y."/>
            <person name="Hameed A."/>
            <person name="Hsu Y.-H."/>
            <person name="Young C.-C."/>
        </authorList>
    </citation>
    <scope>NUCLEOTIDE SEQUENCE [LARGE SCALE GENOMIC DNA]</scope>
    <source>
        <strain evidence="8 9">CC-YHH838</strain>
    </source>
</reference>
<feature type="binding site" evidence="6">
    <location>
        <begin position="13"/>
        <end position="20"/>
    </location>
    <ligand>
        <name>ATP</name>
        <dbReference type="ChEBI" id="CHEBI:30616"/>
    </ligand>
</feature>
<keyword evidence="5 6" id="KW-0067">ATP-binding</keyword>
<dbReference type="RefSeq" id="WP_136349097.1">
    <property type="nucleotide sequence ID" value="NZ_SSOC01000005.1"/>
</dbReference>
<dbReference type="GO" id="GO:0005524">
    <property type="term" value="F:ATP binding"/>
    <property type="evidence" value="ECO:0007669"/>
    <property type="project" value="UniProtKB-KW"/>
</dbReference>
<dbReference type="EMBL" id="SSOC01000005">
    <property type="protein sequence ID" value="THF63939.1"/>
    <property type="molecule type" value="Genomic_DNA"/>
</dbReference>
<dbReference type="Gene3D" id="3.40.50.300">
    <property type="entry name" value="P-loop containing nucleotide triphosphate hydrolases"/>
    <property type="match status" value="1"/>
</dbReference>
<dbReference type="InterPro" id="IPR012699">
    <property type="entry name" value="PhnN"/>
</dbReference>
<gene>
    <name evidence="6 8" type="primary">phnN</name>
    <name evidence="8" type="ORF">E6C76_15300</name>
</gene>
<accession>A0A4S4AV94</accession>
<dbReference type="InterPro" id="IPR008145">
    <property type="entry name" value="GK/Ca_channel_bsu"/>
</dbReference>
<comment type="caution">
    <text evidence="8">The sequence shown here is derived from an EMBL/GenBank/DDBJ whole genome shotgun (WGS) entry which is preliminary data.</text>
</comment>
<comment type="pathway">
    <text evidence="2 6">Metabolic intermediate biosynthesis; 5-phospho-alpha-D-ribose 1-diphosphate biosynthesis; 5-phospho-alpha-D-ribose 1-diphosphate from D-ribose 5-phosphate (route II): step 3/3.</text>
</comment>
<dbReference type="PANTHER" id="PTHR23117">
    <property type="entry name" value="GUANYLATE KINASE-RELATED"/>
    <property type="match status" value="1"/>
</dbReference>
<evidence type="ECO:0000313" key="8">
    <source>
        <dbReference type="EMBL" id="THF63939.1"/>
    </source>
</evidence>
<evidence type="ECO:0000256" key="6">
    <source>
        <dbReference type="HAMAP-Rule" id="MF_00836"/>
    </source>
</evidence>
<dbReference type="NCBIfam" id="TIGR02322">
    <property type="entry name" value="phosphon_PhnN"/>
    <property type="match status" value="1"/>
</dbReference>
<protein>
    <recommendedName>
        <fullName evidence="6">Ribose 1,5-bisphosphate phosphokinase PhnN</fullName>
        <ecNumber evidence="6">2.7.4.23</ecNumber>
    </recommendedName>
    <alternativeName>
        <fullName evidence="6">Ribose 1,5-bisphosphokinase</fullName>
    </alternativeName>
</protein>
<feature type="domain" description="Guanylate kinase-like" evidence="7">
    <location>
        <begin position="6"/>
        <end position="183"/>
    </location>
</feature>
<keyword evidence="9" id="KW-1185">Reference proteome</keyword>
<evidence type="ECO:0000313" key="9">
    <source>
        <dbReference type="Proteomes" id="UP000308430"/>
    </source>
</evidence>
<evidence type="ECO:0000256" key="2">
    <source>
        <dbReference type="ARBA" id="ARBA00005069"/>
    </source>
</evidence>
<sequence>MSGAAGRLIYLIGPSGAGKDSLIDHVRARIGDAPVRFARRYVTRPAGAGGERHVALTPAEFERLRAAGGFALHWTANGLRYGIGVDILDWLAADATVVVNGSRAGLADAEARFPGRLHPVLIEVSPQRLAERLLARGRESAAEIQARLARAAAVPRPVHSRLRVIRNDGRLDEAGAALLRLLAGGRAAHPGR</sequence>
<evidence type="ECO:0000256" key="4">
    <source>
        <dbReference type="ARBA" id="ARBA00022741"/>
    </source>
</evidence>
<organism evidence="8 9">
    <name type="scientific">Pseudothauera nasutitermitis</name>
    <dbReference type="NCBI Taxonomy" id="2565930"/>
    <lineage>
        <taxon>Bacteria</taxon>
        <taxon>Pseudomonadati</taxon>
        <taxon>Pseudomonadota</taxon>
        <taxon>Betaproteobacteria</taxon>
        <taxon>Rhodocyclales</taxon>
        <taxon>Zoogloeaceae</taxon>
        <taxon>Pseudothauera</taxon>
    </lineage>
</organism>
<keyword evidence="8" id="KW-0418">Kinase</keyword>
<dbReference type="Proteomes" id="UP000308430">
    <property type="component" value="Unassembled WGS sequence"/>
</dbReference>
<dbReference type="PANTHER" id="PTHR23117:SF8">
    <property type="entry name" value="RIBOSE 1,5-BISPHOSPHATE PHOSPHOKINASE PHNN"/>
    <property type="match status" value="1"/>
</dbReference>
<dbReference type="InterPro" id="IPR027417">
    <property type="entry name" value="P-loop_NTPase"/>
</dbReference>
<comment type="function">
    <text evidence="6">Catalyzes the phosphorylation of ribose 1,5-bisphosphate to 5-phospho-D-ribosyl alpha-1-diphosphate (PRPP).</text>
</comment>
<evidence type="ECO:0000256" key="3">
    <source>
        <dbReference type="ARBA" id="ARBA00022679"/>
    </source>
</evidence>
<keyword evidence="4 6" id="KW-0547">Nucleotide-binding</keyword>
<dbReference type="EC" id="2.7.4.23" evidence="6"/>
<dbReference type="SMART" id="SM00072">
    <property type="entry name" value="GuKc"/>
    <property type="match status" value="1"/>
</dbReference>
<comment type="similarity">
    <text evidence="6">Belongs to the ribose 1,5-bisphosphokinase family.</text>
</comment>
<evidence type="ECO:0000259" key="7">
    <source>
        <dbReference type="PROSITE" id="PS50052"/>
    </source>
</evidence>
<name>A0A4S4AV94_9RHOO</name>
<dbReference type="GO" id="GO:0033863">
    <property type="term" value="F:ribose 1,5-bisphosphate phosphokinase activity"/>
    <property type="evidence" value="ECO:0007669"/>
    <property type="project" value="UniProtKB-UniRule"/>
</dbReference>
<evidence type="ECO:0000256" key="1">
    <source>
        <dbReference type="ARBA" id="ARBA00000373"/>
    </source>
</evidence>
<comment type="catalytic activity">
    <reaction evidence="1 6">
        <text>alpha-D-ribose 1,5-bisphosphate + ATP = 5-phospho-alpha-D-ribose 1-diphosphate + ADP</text>
        <dbReference type="Rhea" id="RHEA:20109"/>
        <dbReference type="ChEBI" id="CHEBI:30616"/>
        <dbReference type="ChEBI" id="CHEBI:58017"/>
        <dbReference type="ChEBI" id="CHEBI:68688"/>
        <dbReference type="ChEBI" id="CHEBI:456216"/>
        <dbReference type="EC" id="2.7.4.23"/>
    </reaction>
</comment>
<dbReference type="GO" id="GO:0019634">
    <property type="term" value="P:organic phosphonate metabolic process"/>
    <property type="evidence" value="ECO:0007669"/>
    <property type="project" value="UniProtKB-UniRule"/>
</dbReference>
<dbReference type="AlphaFoldDB" id="A0A4S4AV94"/>
<dbReference type="InterPro" id="IPR008144">
    <property type="entry name" value="Guanylate_kin-like_dom"/>
</dbReference>
<dbReference type="SUPFAM" id="SSF52540">
    <property type="entry name" value="P-loop containing nucleoside triphosphate hydrolases"/>
    <property type="match status" value="1"/>
</dbReference>
<proteinExistence type="inferred from homology"/>